<dbReference type="STRING" id="1227499.C493_08811"/>
<dbReference type="RefSeq" id="WP_007259059.1">
    <property type="nucleotide sequence ID" value="NZ_AOHZ01000041.1"/>
</dbReference>
<name>L9X7K7_9EURY</name>
<evidence type="ECO:0000313" key="2">
    <source>
        <dbReference type="Proteomes" id="UP000011602"/>
    </source>
</evidence>
<dbReference type="EMBL" id="AOHZ01000041">
    <property type="protein sequence ID" value="ELY57572.1"/>
    <property type="molecule type" value="Genomic_DNA"/>
</dbReference>
<dbReference type="eggNOG" id="ENOG502N5I7">
    <property type="taxonomic scope" value="Archaea"/>
</dbReference>
<keyword evidence="2" id="KW-1185">Reference proteome</keyword>
<dbReference type="OrthoDB" id="165720at2157"/>
<dbReference type="Proteomes" id="UP000011602">
    <property type="component" value="Unassembled WGS sequence"/>
</dbReference>
<sequence length="153" mass="16330">MTDRAINFAEIVDSIRGAADSSDSDAQSTSTSIVTVAATDPVDVCRALFDRLESNTDTDTDAAAPPAEDRAGYEFYMSHNTRREMERRLVKHGPEAASMDFLECQIRTDVSMPDETVLFTRPDAVTLGGTITGESAIGVGTISSATGAETEES</sequence>
<evidence type="ECO:0000313" key="1">
    <source>
        <dbReference type="EMBL" id="ELY57572.1"/>
    </source>
</evidence>
<reference evidence="1 2" key="1">
    <citation type="journal article" date="2014" name="PLoS Genet.">
        <title>Phylogenetically driven sequencing of extremely halophilic archaea reveals strategies for static and dynamic osmo-response.</title>
        <authorList>
            <person name="Becker E.A."/>
            <person name="Seitzer P.M."/>
            <person name="Tritt A."/>
            <person name="Larsen D."/>
            <person name="Krusor M."/>
            <person name="Yao A.I."/>
            <person name="Wu D."/>
            <person name="Madern D."/>
            <person name="Eisen J.A."/>
            <person name="Darling A.E."/>
            <person name="Facciotti M.T."/>
        </authorList>
    </citation>
    <scope>NUCLEOTIDE SEQUENCE [LARGE SCALE GENOMIC DNA]</scope>
    <source>
        <strain evidence="1 2">JCM 12255</strain>
    </source>
</reference>
<gene>
    <name evidence="1" type="ORF">C493_08811</name>
</gene>
<accession>L9X7K7</accession>
<comment type="caution">
    <text evidence="1">The sequence shown here is derived from an EMBL/GenBank/DDBJ whole genome shotgun (WGS) entry which is preliminary data.</text>
</comment>
<dbReference type="PATRIC" id="fig|1227499.3.peg.1783"/>
<dbReference type="AlphaFoldDB" id="L9X7K7"/>
<proteinExistence type="predicted"/>
<protein>
    <submittedName>
        <fullName evidence="1">Uncharacterized protein</fullName>
    </submittedName>
</protein>
<organism evidence="1 2">
    <name type="scientific">Natronolimnohabitans innermongolicus JCM 12255</name>
    <dbReference type="NCBI Taxonomy" id="1227499"/>
    <lineage>
        <taxon>Archaea</taxon>
        <taxon>Methanobacteriati</taxon>
        <taxon>Methanobacteriota</taxon>
        <taxon>Stenosarchaea group</taxon>
        <taxon>Halobacteria</taxon>
        <taxon>Halobacteriales</taxon>
        <taxon>Natrialbaceae</taxon>
        <taxon>Natronolimnohabitans</taxon>
    </lineage>
</organism>